<protein>
    <submittedName>
        <fullName evidence="1">Uncharacterized protein</fullName>
    </submittedName>
</protein>
<evidence type="ECO:0000313" key="1">
    <source>
        <dbReference type="EMBL" id="KAK6631640.1"/>
    </source>
</evidence>
<dbReference type="Proteomes" id="UP001359485">
    <property type="component" value="Unassembled WGS sequence"/>
</dbReference>
<comment type="caution">
    <text evidence="1">The sequence shown here is derived from an EMBL/GenBank/DDBJ whole genome shotgun (WGS) entry which is preliminary data.</text>
</comment>
<accession>A0ABR1AZ75</accession>
<dbReference type="EMBL" id="JAWJWF010000006">
    <property type="protein sequence ID" value="KAK6631640.1"/>
    <property type="molecule type" value="Genomic_DNA"/>
</dbReference>
<keyword evidence="2" id="KW-1185">Reference proteome</keyword>
<reference evidence="1 2" key="1">
    <citation type="submission" date="2023-09" db="EMBL/GenBank/DDBJ databases">
        <title>Genomes of two closely related lineages of the louse Polyplax serrata with different host specificities.</title>
        <authorList>
            <person name="Martinu J."/>
            <person name="Tarabai H."/>
            <person name="Stefka J."/>
            <person name="Hypsa V."/>
        </authorList>
    </citation>
    <scope>NUCLEOTIDE SEQUENCE [LARGE SCALE GENOMIC DNA]</scope>
    <source>
        <strain evidence="1">98ZLc_SE</strain>
    </source>
</reference>
<name>A0ABR1AZ75_POLSC</name>
<evidence type="ECO:0000313" key="2">
    <source>
        <dbReference type="Proteomes" id="UP001359485"/>
    </source>
</evidence>
<proteinExistence type="predicted"/>
<gene>
    <name evidence="1" type="ORF">RUM44_006169</name>
</gene>
<organism evidence="1 2">
    <name type="scientific">Polyplax serrata</name>
    <name type="common">Common mouse louse</name>
    <dbReference type="NCBI Taxonomy" id="468196"/>
    <lineage>
        <taxon>Eukaryota</taxon>
        <taxon>Metazoa</taxon>
        <taxon>Ecdysozoa</taxon>
        <taxon>Arthropoda</taxon>
        <taxon>Hexapoda</taxon>
        <taxon>Insecta</taxon>
        <taxon>Pterygota</taxon>
        <taxon>Neoptera</taxon>
        <taxon>Paraneoptera</taxon>
        <taxon>Psocodea</taxon>
        <taxon>Troctomorpha</taxon>
        <taxon>Phthiraptera</taxon>
        <taxon>Anoplura</taxon>
        <taxon>Polyplacidae</taxon>
        <taxon>Polyplax</taxon>
    </lineage>
</organism>
<sequence>MKLMKTSTVLYSNQKQFVSPLLWDRYEIQWLKFVIQRLDEGDQEKDRKVLESISEMKRCGQRVASRNTVDRQTRVNFLNAMEALAVDEYQPGRKGHRKVSAHLPTRAGAPVLFAAAFSKARLTEMTSN</sequence>